<sequence length="271" mass="31279">MKQRKSKLGFLEMQVLSYAQLRNKNIFVTGELKKVLGITAKQERELLSRMNRSGVMIRLKRGAYLVPLRIPSGGRWMASEHLVLAKLMEIYQATYQISGPNAFYFYSYDNQVPMRVYVYNNRIYGEKNIGGIEFVFIKTSVKRLGSVRDYLTPEGINTVMVTRSRALLDAVYDWSRYNTIPRAYTWILSSIANEPEIIQNLIQDTLKYGNKGTARRIGYLLTLYGTRNKQLNKLKSKIGSTKTFIPWFPGQDLRGKINREWGLIINGNLPE</sequence>
<comment type="caution">
    <text evidence="2">The sequence shown here is derived from an EMBL/GenBank/DDBJ whole genome shotgun (WGS) entry which is preliminary data.</text>
</comment>
<gene>
    <name evidence="2" type="ORF">A2161_13195</name>
</gene>
<name>A0A1F7RY71_9BACT</name>
<accession>A0A1F7RY71</accession>
<evidence type="ECO:0000259" key="1">
    <source>
        <dbReference type="Pfam" id="PF13338"/>
    </source>
</evidence>
<evidence type="ECO:0000313" key="3">
    <source>
        <dbReference type="Proteomes" id="UP000179266"/>
    </source>
</evidence>
<feature type="domain" description="AbiEi antitoxin N-terminal" evidence="1">
    <location>
        <begin position="21"/>
        <end position="67"/>
    </location>
</feature>
<dbReference type="InterPro" id="IPR025159">
    <property type="entry name" value="AbiEi_N"/>
</dbReference>
<proteinExistence type="predicted"/>
<dbReference type="Pfam" id="PF13338">
    <property type="entry name" value="AbiEi_4"/>
    <property type="match status" value="1"/>
</dbReference>
<dbReference type="AlphaFoldDB" id="A0A1F7RY71"/>
<organism evidence="2 3">
    <name type="scientific">Candidatus Schekmanbacteria bacterium RBG_13_48_7</name>
    <dbReference type="NCBI Taxonomy" id="1817878"/>
    <lineage>
        <taxon>Bacteria</taxon>
        <taxon>Candidatus Schekmaniibacteriota</taxon>
    </lineage>
</organism>
<dbReference type="Proteomes" id="UP000179266">
    <property type="component" value="Unassembled WGS sequence"/>
</dbReference>
<dbReference type="EMBL" id="MGDD01000124">
    <property type="protein sequence ID" value="OGL46516.1"/>
    <property type="molecule type" value="Genomic_DNA"/>
</dbReference>
<protein>
    <recommendedName>
        <fullName evidence="1">AbiEi antitoxin N-terminal domain-containing protein</fullName>
    </recommendedName>
</protein>
<reference evidence="2 3" key="1">
    <citation type="journal article" date="2016" name="Nat. Commun.">
        <title>Thousands of microbial genomes shed light on interconnected biogeochemical processes in an aquifer system.</title>
        <authorList>
            <person name="Anantharaman K."/>
            <person name="Brown C.T."/>
            <person name="Hug L.A."/>
            <person name="Sharon I."/>
            <person name="Castelle C.J."/>
            <person name="Probst A.J."/>
            <person name="Thomas B.C."/>
            <person name="Singh A."/>
            <person name="Wilkins M.J."/>
            <person name="Karaoz U."/>
            <person name="Brodie E.L."/>
            <person name="Williams K.H."/>
            <person name="Hubbard S.S."/>
            <person name="Banfield J.F."/>
        </authorList>
    </citation>
    <scope>NUCLEOTIDE SEQUENCE [LARGE SCALE GENOMIC DNA]</scope>
</reference>
<evidence type="ECO:0000313" key="2">
    <source>
        <dbReference type="EMBL" id="OGL46516.1"/>
    </source>
</evidence>